<dbReference type="InterPro" id="IPR036116">
    <property type="entry name" value="FN3_sf"/>
</dbReference>
<dbReference type="InterPro" id="IPR013783">
    <property type="entry name" value="Ig-like_fold"/>
</dbReference>
<accession>A0A0P4VZH4</accession>
<dbReference type="Gene3D" id="2.60.40.10">
    <property type="entry name" value="Immunoglobulins"/>
    <property type="match status" value="1"/>
</dbReference>
<protein>
    <recommendedName>
        <fullName evidence="2">Fibronectin type-III domain-containing protein</fullName>
    </recommendedName>
</protein>
<reference evidence="1" key="1">
    <citation type="submission" date="2015-09" db="EMBL/GenBank/DDBJ databases">
        <title>Scylla olivacea transcriptome.</title>
        <authorList>
            <person name="Ikhwanuddin M."/>
        </authorList>
    </citation>
    <scope>NUCLEOTIDE SEQUENCE</scope>
</reference>
<dbReference type="InterPro" id="IPR003961">
    <property type="entry name" value="FN3_dom"/>
</dbReference>
<sequence>MDGLDGHQTYSSASKPVISRDDAAQQLTVVLLASSLCSLPSCVSPLQTMNLTDTVATVPNLKTGNMYNFFVITMNEEGTSLPSAVLTINVTEEHEDDSGLTGVSSAPHSLVLDAKTATTLTVVWQPPEFAHPTDRFM</sequence>
<dbReference type="CDD" id="cd00063">
    <property type="entry name" value="FN3"/>
    <property type="match status" value="1"/>
</dbReference>
<dbReference type="AlphaFoldDB" id="A0A0P4VZH4"/>
<organism evidence="1">
    <name type="scientific">Scylla olivacea</name>
    <name type="common">Orange mud crab</name>
    <name type="synonym">Cancer olivacea</name>
    <dbReference type="NCBI Taxonomy" id="85551"/>
    <lineage>
        <taxon>Eukaryota</taxon>
        <taxon>Metazoa</taxon>
        <taxon>Ecdysozoa</taxon>
        <taxon>Arthropoda</taxon>
        <taxon>Crustacea</taxon>
        <taxon>Multicrustacea</taxon>
        <taxon>Malacostraca</taxon>
        <taxon>Eumalacostraca</taxon>
        <taxon>Eucarida</taxon>
        <taxon>Decapoda</taxon>
        <taxon>Pleocyemata</taxon>
        <taxon>Brachyura</taxon>
        <taxon>Eubrachyura</taxon>
        <taxon>Portunoidea</taxon>
        <taxon>Portunidae</taxon>
        <taxon>Portuninae</taxon>
        <taxon>Scylla</taxon>
    </lineage>
</organism>
<name>A0A0P4VZH4_SCYOL</name>
<proteinExistence type="predicted"/>
<dbReference type="SUPFAM" id="SSF49265">
    <property type="entry name" value="Fibronectin type III"/>
    <property type="match status" value="1"/>
</dbReference>
<dbReference type="EMBL" id="GDRN01100458">
    <property type="protein sequence ID" value="JAI58575.1"/>
    <property type="molecule type" value="Transcribed_RNA"/>
</dbReference>
<evidence type="ECO:0008006" key="2">
    <source>
        <dbReference type="Google" id="ProtNLM"/>
    </source>
</evidence>
<evidence type="ECO:0000313" key="1">
    <source>
        <dbReference type="EMBL" id="JAI58575.1"/>
    </source>
</evidence>